<feature type="domain" description="DCUN1" evidence="1">
    <location>
        <begin position="1"/>
        <end position="70"/>
    </location>
</feature>
<dbReference type="AlphaFoldDB" id="A0A2H3JL21"/>
<reference evidence="2 3" key="1">
    <citation type="journal article" date="2012" name="Science">
        <title>The Paleozoic origin of enzymatic lignin decomposition reconstructed from 31 fungal genomes.</title>
        <authorList>
            <person name="Floudas D."/>
            <person name="Binder M."/>
            <person name="Riley R."/>
            <person name="Barry K."/>
            <person name="Blanchette R.A."/>
            <person name="Henrissat B."/>
            <person name="Martinez A.T."/>
            <person name="Otillar R."/>
            <person name="Spatafora J.W."/>
            <person name="Yadav J.S."/>
            <person name="Aerts A."/>
            <person name="Benoit I."/>
            <person name="Boyd A."/>
            <person name="Carlson A."/>
            <person name="Copeland A."/>
            <person name="Coutinho P.M."/>
            <person name="de Vries R.P."/>
            <person name="Ferreira P."/>
            <person name="Findley K."/>
            <person name="Foster B."/>
            <person name="Gaskell J."/>
            <person name="Glotzer D."/>
            <person name="Gorecki P."/>
            <person name="Heitman J."/>
            <person name="Hesse C."/>
            <person name="Hori C."/>
            <person name="Igarashi K."/>
            <person name="Jurgens J.A."/>
            <person name="Kallen N."/>
            <person name="Kersten P."/>
            <person name="Kohler A."/>
            <person name="Kuees U."/>
            <person name="Kumar T.K.A."/>
            <person name="Kuo A."/>
            <person name="LaButti K."/>
            <person name="Larrondo L.F."/>
            <person name="Lindquist E."/>
            <person name="Ling A."/>
            <person name="Lombard V."/>
            <person name="Lucas S."/>
            <person name="Lundell T."/>
            <person name="Martin R."/>
            <person name="McLaughlin D.J."/>
            <person name="Morgenstern I."/>
            <person name="Morin E."/>
            <person name="Murat C."/>
            <person name="Nagy L.G."/>
            <person name="Nolan M."/>
            <person name="Ohm R.A."/>
            <person name="Patyshakuliyeva A."/>
            <person name="Rokas A."/>
            <person name="Ruiz-Duenas F.J."/>
            <person name="Sabat G."/>
            <person name="Salamov A."/>
            <person name="Samejima M."/>
            <person name="Schmutz J."/>
            <person name="Slot J.C."/>
            <person name="St John F."/>
            <person name="Stenlid J."/>
            <person name="Sun H."/>
            <person name="Sun S."/>
            <person name="Syed K."/>
            <person name="Tsang A."/>
            <person name="Wiebenga A."/>
            <person name="Young D."/>
            <person name="Pisabarro A."/>
            <person name="Eastwood D.C."/>
            <person name="Martin F."/>
            <person name="Cullen D."/>
            <person name="Grigoriev I.V."/>
            <person name="Hibbett D.S."/>
        </authorList>
    </citation>
    <scope>NUCLEOTIDE SEQUENCE [LARGE SCALE GENOMIC DNA]</scope>
    <source>
        <strain evidence="2 3">MD-104</strain>
    </source>
</reference>
<evidence type="ECO:0000259" key="1">
    <source>
        <dbReference type="PROSITE" id="PS51229"/>
    </source>
</evidence>
<dbReference type="STRING" id="742152.A0A2H3JL21"/>
<sequence>YSAAHAGSLFDAYADSDEPTVIGPEGFERLCSDMDISMEGALPLILAWQMSSSEMAKISKVEWEKNTTEL</sequence>
<name>A0A2H3JL21_WOLCO</name>
<keyword evidence="3" id="KW-1185">Reference proteome</keyword>
<organism evidence="2 3">
    <name type="scientific">Wolfiporia cocos (strain MD-104)</name>
    <name type="common">Brown rot fungus</name>
    <dbReference type="NCBI Taxonomy" id="742152"/>
    <lineage>
        <taxon>Eukaryota</taxon>
        <taxon>Fungi</taxon>
        <taxon>Dikarya</taxon>
        <taxon>Basidiomycota</taxon>
        <taxon>Agaricomycotina</taxon>
        <taxon>Agaricomycetes</taxon>
        <taxon>Polyporales</taxon>
        <taxon>Phaeolaceae</taxon>
        <taxon>Wolfiporia</taxon>
    </lineage>
</organism>
<proteinExistence type="predicted"/>
<dbReference type="OMA" id="QCVCTEN"/>
<dbReference type="OrthoDB" id="27198at2759"/>
<dbReference type="Proteomes" id="UP000218811">
    <property type="component" value="Unassembled WGS sequence"/>
</dbReference>
<accession>A0A2H3JL21</accession>
<dbReference type="InterPro" id="IPR005176">
    <property type="entry name" value="PONY_dom"/>
</dbReference>
<dbReference type="Gene3D" id="1.10.238.10">
    <property type="entry name" value="EF-hand"/>
    <property type="match status" value="1"/>
</dbReference>
<gene>
    <name evidence="2" type="ORF">WOLCODRAFT_55355</name>
</gene>
<dbReference type="PROSITE" id="PS51229">
    <property type="entry name" value="DCUN1"/>
    <property type="match status" value="1"/>
</dbReference>
<feature type="non-terminal residue" evidence="2">
    <location>
        <position position="70"/>
    </location>
</feature>
<evidence type="ECO:0000313" key="3">
    <source>
        <dbReference type="Proteomes" id="UP000218811"/>
    </source>
</evidence>
<evidence type="ECO:0000313" key="2">
    <source>
        <dbReference type="EMBL" id="PCH38428.1"/>
    </source>
</evidence>
<feature type="non-terminal residue" evidence="2">
    <location>
        <position position="1"/>
    </location>
</feature>
<protein>
    <recommendedName>
        <fullName evidence="1">DCUN1 domain-containing protein</fullName>
    </recommendedName>
</protein>
<dbReference type="EMBL" id="KB467942">
    <property type="protein sequence ID" value="PCH38428.1"/>
    <property type="molecule type" value="Genomic_DNA"/>
</dbReference>